<dbReference type="InterPro" id="IPR003918">
    <property type="entry name" value="NADH_UbQ_OxRdtase"/>
</dbReference>
<dbReference type="Proteomes" id="UP000043699">
    <property type="component" value="Unassembled WGS sequence"/>
</dbReference>
<comment type="similarity">
    <text evidence="2">Belongs to the CPA3 antiporters (TC 2.A.63) subunit D family.</text>
</comment>
<evidence type="ECO:0000256" key="2">
    <source>
        <dbReference type="ARBA" id="ARBA00005346"/>
    </source>
</evidence>
<evidence type="ECO:0000259" key="10">
    <source>
        <dbReference type="Pfam" id="PF00361"/>
    </source>
</evidence>
<keyword evidence="3" id="KW-0813">Transport</keyword>
<dbReference type="PANTHER" id="PTHR42703:SF1">
    <property type="entry name" value="NA(+)_H(+) ANTIPORTER SUBUNIT D1"/>
    <property type="match status" value="1"/>
</dbReference>
<keyword evidence="4" id="KW-1003">Cell membrane</keyword>
<feature type="transmembrane region" description="Helical" evidence="9">
    <location>
        <begin position="131"/>
        <end position="151"/>
    </location>
</feature>
<dbReference type="STRING" id="1499687.BN1080_00524"/>
<name>A0A098EKN7_9BACL</name>
<feature type="transmembrane region" description="Helical" evidence="9">
    <location>
        <begin position="300"/>
        <end position="318"/>
    </location>
</feature>
<dbReference type="NCBIfam" id="NF009306">
    <property type="entry name" value="PRK12663.1"/>
    <property type="match status" value="1"/>
</dbReference>
<comment type="subcellular location">
    <subcellularLocation>
        <location evidence="1">Cell membrane</location>
        <topology evidence="1">Multi-pass membrane protein</topology>
    </subcellularLocation>
    <subcellularLocation>
        <location evidence="8">Membrane</location>
        <topology evidence="8">Multi-pass membrane protein</topology>
    </subcellularLocation>
</comment>
<evidence type="ECO:0000313" key="12">
    <source>
        <dbReference type="Proteomes" id="UP000043699"/>
    </source>
</evidence>
<dbReference type="PANTHER" id="PTHR42703">
    <property type="entry name" value="NADH DEHYDROGENASE"/>
    <property type="match status" value="1"/>
</dbReference>
<evidence type="ECO:0000256" key="4">
    <source>
        <dbReference type="ARBA" id="ARBA00022475"/>
    </source>
</evidence>
<feature type="transmembrane region" description="Helical" evidence="9">
    <location>
        <begin position="30"/>
        <end position="49"/>
    </location>
</feature>
<evidence type="ECO:0000256" key="9">
    <source>
        <dbReference type="SAM" id="Phobius"/>
    </source>
</evidence>
<dbReference type="GO" id="GO:0042773">
    <property type="term" value="P:ATP synthesis coupled electron transport"/>
    <property type="evidence" value="ECO:0007669"/>
    <property type="project" value="InterPro"/>
</dbReference>
<feature type="transmembrane region" description="Helical" evidence="9">
    <location>
        <begin position="163"/>
        <end position="185"/>
    </location>
</feature>
<feature type="transmembrane region" description="Helical" evidence="9">
    <location>
        <begin position="109"/>
        <end position="125"/>
    </location>
</feature>
<dbReference type="GO" id="GO:0008137">
    <property type="term" value="F:NADH dehydrogenase (ubiquinone) activity"/>
    <property type="evidence" value="ECO:0007669"/>
    <property type="project" value="InterPro"/>
</dbReference>
<feature type="transmembrane region" description="Helical" evidence="9">
    <location>
        <begin position="368"/>
        <end position="391"/>
    </location>
</feature>
<dbReference type="Pfam" id="PF00361">
    <property type="entry name" value="Proton_antipo_M"/>
    <property type="match status" value="1"/>
</dbReference>
<feature type="domain" description="NADH:quinone oxidoreductase/Mrp antiporter transmembrane" evidence="10">
    <location>
        <begin position="128"/>
        <end position="417"/>
    </location>
</feature>
<organism evidence="11 12">
    <name type="scientific">Planococcus massiliensis</name>
    <dbReference type="NCBI Taxonomy" id="1499687"/>
    <lineage>
        <taxon>Bacteria</taxon>
        <taxon>Bacillati</taxon>
        <taxon>Bacillota</taxon>
        <taxon>Bacilli</taxon>
        <taxon>Bacillales</taxon>
        <taxon>Caryophanaceae</taxon>
        <taxon>Planococcus</taxon>
    </lineage>
</organism>
<evidence type="ECO:0000256" key="5">
    <source>
        <dbReference type="ARBA" id="ARBA00022692"/>
    </source>
</evidence>
<evidence type="ECO:0000313" key="11">
    <source>
        <dbReference type="EMBL" id="CEG21611.1"/>
    </source>
</evidence>
<keyword evidence="3" id="KW-0050">Antiport</keyword>
<keyword evidence="6 9" id="KW-1133">Transmembrane helix</keyword>
<feature type="transmembrane region" description="Helical" evidence="9">
    <location>
        <begin position="270"/>
        <end position="293"/>
    </location>
</feature>
<gene>
    <name evidence="11" type="primary">mrpD_1</name>
    <name evidence="11" type="ORF">BN1080_00524</name>
</gene>
<evidence type="ECO:0000256" key="7">
    <source>
        <dbReference type="ARBA" id="ARBA00023136"/>
    </source>
</evidence>
<dbReference type="NCBIfam" id="NF005818">
    <property type="entry name" value="PRK07691.1"/>
    <property type="match status" value="1"/>
</dbReference>
<dbReference type="EMBL" id="CCXS01000001">
    <property type="protein sequence ID" value="CEG21611.1"/>
    <property type="molecule type" value="Genomic_DNA"/>
</dbReference>
<dbReference type="PRINTS" id="PR01437">
    <property type="entry name" value="NUOXDRDTASE4"/>
</dbReference>
<reference evidence="11 12" key="1">
    <citation type="submission" date="2014-09" db="EMBL/GenBank/DDBJ databases">
        <authorList>
            <person name="Urmite Genomes Urmite Genomes"/>
        </authorList>
    </citation>
    <scope>NUCLEOTIDE SEQUENCE [LARGE SCALE GENOMIC DNA]</scope>
    <source>
        <strain evidence="11 12">ES2</strain>
    </source>
</reference>
<feature type="transmembrane region" description="Helical" evidence="9">
    <location>
        <begin position="338"/>
        <end position="356"/>
    </location>
</feature>
<keyword evidence="5 8" id="KW-0812">Transmembrane</keyword>
<evidence type="ECO:0000256" key="3">
    <source>
        <dbReference type="ARBA" id="ARBA00022449"/>
    </source>
</evidence>
<evidence type="ECO:0000256" key="6">
    <source>
        <dbReference type="ARBA" id="ARBA00022989"/>
    </source>
</evidence>
<dbReference type="InterPro" id="IPR001750">
    <property type="entry name" value="ND/Mrp_TM"/>
</dbReference>
<sequence length="496" mass="53550">MMNNIILLPMLLPILVGVVLIFLRAYGRIQAWFSIGVMAASAGIAFYLLEQVQANGILRLDFGGWEPPFGILFVADSFSLLLVLTTTIVATIILLYALFSAGRFLQTTYFYPTILFLIAGVNGSFLTGDLFNLFVCFEVMLLSSYVLLTLGGNKRQLREAIKYVVINVVSSWFFLVALAYLYGAVGTLNMAHVSVRVAEAGQGPLLTTVSIIFLIVFSLKAGLLLYFWLPGSYSAPPAVTSALFGALLTKVGIYALFRVFSLIFYHQPEITHTIIGAMAAITLVGGSLGAIAFNDIRKIAAYNVVIAVGFILVGLAVSTPNSIEGAIYYLIHDMVIKALLFLLVGTIIALTGTAMLNKMSGLMKNYPMLGWSFFITMLSLAGVPPLSGFIGKVLVSEGAVESGAYGLLTLALLSSLFVLYSLLRIFKNSFWGETIISKEDQVPLKKMLLFPCLMLVLLTIGLGLGTELISGYVTDAAETLLNPDIYIDAVMGGGES</sequence>
<dbReference type="GO" id="GO:0005886">
    <property type="term" value="C:plasma membrane"/>
    <property type="evidence" value="ECO:0007669"/>
    <property type="project" value="UniProtKB-SubCell"/>
</dbReference>
<accession>A0A098EKN7</accession>
<feature type="transmembrane region" description="Helical" evidence="9">
    <location>
        <begin position="241"/>
        <end position="264"/>
    </location>
</feature>
<feature type="transmembrane region" description="Helical" evidence="9">
    <location>
        <begin position="6"/>
        <end position="23"/>
    </location>
</feature>
<evidence type="ECO:0000256" key="8">
    <source>
        <dbReference type="RuleBase" id="RU000320"/>
    </source>
</evidence>
<feature type="transmembrane region" description="Helical" evidence="9">
    <location>
        <begin position="69"/>
        <end position="97"/>
    </location>
</feature>
<dbReference type="InterPro" id="IPR050586">
    <property type="entry name" value="CPA3_Na-H_Antiporter_D"/>
</dbReference>
<keyword evidence="12" id="KW-1185">Reference proteome</keyword>
<protein>
    <submittedName>
        <fullName evidence="11">Na(+)/H(+) antiporter subunit D</fullName>
    </submittedName>
</protein>
<dbReference type="AlphaFoldDB" id="A0A098EKN7"/>
<feature type="transmembrane region" description="Helical" evidence="9">
    <location>
        <begin position="447"/>
        <end position="465"/>
    </location>
</feature>
<keyword evidence="7 9" id="KW-0472">Membrane</keyword>
<feature type="transmembrane region" description="Helical" evidence="9">
    <location>
        <begin position="205"/>
        <end position="229"/>
    </location>
</feature>
<dbReference type="GO" id="GO:0015297">
    <property type="term" value="F:antiporter activity"/>
    <property type="evidence" value="ECO:0007669"/>
    <property type="project" value="UniProtKB-KW"/>
</dbReference>
<proteinExistence type="inferred from homology"/>
<evidence type="ECO:0000256" key="1">
    <source>
        <dbReference type="ARBA" id="ARBA00004651"/>
    </source>
</evidence>
<feature type="transmembrane region" description="Helical" evidence="9">
    <location>
        <begin position="403"/>
        <end position="426"/>
    </location>
</feature>